<keyword evidence="4" id="KW-0812">Transmembrane</keyword>
<organism evidence="6 7">
    <name type="scientific">Rhabdobacter roseus</name>
    <dbReference type="NCBI Taxonomy" id="1655419"/>
    <lineage>
        <taxon>Bacteria</taxon>
        <taxon>Pseudomonadati</taxon>
        <taxon>Bacteroidota</taxon>
        <taxon>Cytophagia</taxon>
        <taxon>Cytophagales</taxon>
        <taxon>Cytophagaceae</taxon>
        <taxon>Rhabdobacter</taxon>
    </lineage>
</organism>
<comment type="caution">
    <text evidence="6">The sequence shown here is derived from an EMBL/GenBank/DDBJ whole genome shotgun (WGS) entry which is preliminary data.</text>
</comment>
<keyword evidence="3" id="KW-0804">Transcription</keyword>
<dbReference type="Gene3D" id="1.10.10.10">
    <property type="entry name" value="Winged helix-like DNA-binding domain superfamily/Winged helix DNA-binding domain"/>
    <property type="match status" value="1"/>
</dbReference>
<dbReference type="SMART" id="SM00421">
    <property type="entry name" value="HTH_LUXR"/>
    <property type="match status" value="1"/>
</dbReference>
<dbReference type="InterPro" id="IPR016032">
    <property type="entry name" value="Sig_transdc_resp-reg_C-effctor"/>
</dbReference>
<dbReference type="GO" id="GO:0003677">
    <property type="term" value="F:DNA binding"/>
    <property type="evidence" value="ECO:0007669"/>
    <property type="project" value="UniProtKB-KW"/>
</dbReference>
<accession>A0A840TVH3</accession>
<dbReference type="PROSITE" id="PS50043">
    <property type="entry name" value="HTH_LUXR_2"/>
    <property type="match status" value="1"/>
</dbReference>
<keyword evidence="4" id="KW-1133">Transmembrane helix</keyword>
<evidence type="ECO:0000256" key="3">
    <source>
        <dbReference type="ARBA" id="ARBA00023163"/>
    </source>
</evidence>
<reference evidence="6 7" key="1">
    <citation type="submission" date="2020-08" db="EMBL/GenBank/DDBJ databases">
        <title>Genomic Encyclopedia of Type Strains, Phase IV (KMG-IV): sequencing the most valuable type-strain genomes for metagenomic binning, comparative biology and taxonomic classification.</title>
        <authorList>
            <person name="Goeker M."/>
        </authorList>
    </citation>
    <scope>NUCLEOTIDE SEQUENCE [LARGE SCALE GENOMIC DNA]</scope>
    <source>
        <strain evidence="6 7">DSM 105074</strain>
    </source>
</reference>
<sequence length="311" mass="35316">MDVSRLYSWIVFMFCLALTAGGILVLFRRRAYQQYPAFRYFQYYLILIYTFGFYALWSQRWFRTLFLTSDRYDTLAPAADFLVVISAPFLLAGKLMFILWAVQLLDAPRRRVFVYPVLTSTLLLALLLYGAWAPGQLPQSTYPWYAGLVLVVIVFVGSLLGFAKLRYFTGAAKAKLVGLVVGLGGLHVPLLFIVAEQPTYELAFLFLYFLGQTALGICFVYAAKLPPLPQVPLAGTWSEPATFAFFVQKYGITAREAEVVREICAGKTNQQIADHLFVTVQTIKDHTHRIYQKTNVKSRTQLASMLRDFSK</sequence>
<keyword evidence="4" id="KW-0472">Membrane</keyword>
<proteinExistence type="predicted"/>
<keyword evidence="7" id="KW-1185">Reference proteome</keyword>
<dbReference type="RefSeq" id="WP_184175986.1">
    <property type="nucleotide sequence ID" value="NZ_JACHGF010000006.1"/>
</dbReference>
<feature type="transmembrane region" description="Helical" evidence="4">
    <location>
        <begin position="174"/>
        <end position="194"/>
    </location>
</feature>
<dbReference type="SUPFAM" id="SSF46894">
    <property type="entry name" value="C-terminal effector domain of the bipartite response regulators"/>
    <property type="match status" value="1"/>
</dbReference>
<feature type="domain" description="HTH luxR-type" evidence="5">
    <location>
        <begin position="245"/>
        <end position="310"/>
    </location>
</feature>
<feature type="transmembrane region" description="Helical" evidence="4">
    <location>
        <begin position="77"/>
        <end position="100"/>
    </location>
</feature>
<dbReference type="InterPro" id="IPR000792">
    <property type="entry name" value="Tscrpt_reg_LuxR_C"/>
</dbReference>
<feature type="transmembrane region" description="Helical" evidence="4">
    <location>
        <begin position="40"/>
        <end position="57"/>
    </location>
</feature>
<dbReference type="InterPro" id="IPR036388">
    <property type="entry name" value="WH-like_DNA-bd_sf"/>
</dbReference>
<dbReference type="PROSITE" id="PS00622">
    <property type="entry name" value="HTH_LUXR_1"/>
    <property type="match status" value="1"/>
</dbReference>
<protein>
    <submittedName>
        <fullName evidence="6">DNA-binding CsgD family transcriptional regulator</fullName>
    </submittedName>
</protein>
<feature type="transmembrane region" description="Helical" evidence="4">
    <location>
        <begin position="200"/>
        <end position="223"/>
    </location>
</feature>
<evidence type="ECO:0000313" key="6">
    <source>
        <dbReference type="EMBL" id="MBB5285627.1"/>
    </source>
</evidence>
<evidence type="ECO:0000259" key="5">
    <source>
        <dbReference type="PROSITE" id="PS50043"/>
    </source>
</evidence>
<dbReference type="PANTHER" id="PTHR44688">
    <property type="entry name" value="DNA-BINDING TRANSCRIPTIONAL ACTIVATOR DEVR_DOSR"/>
    <property type="match status" value="1"/>
</dbReference>
<evidence type="ECO:0000256" key="4">
    <source>
        <dbReference type="SAM" id="Phobius"/>
    </source>
</evidence>
<keyword evidence="1" id="KW-0805">Transcription regulation</keyword>
<dbReference type="Proteomes" id="UP000557307">
    <property type="component" value="Unassembled WGS sequence"/>
</dbReference>
<evidence type="ECO:0000313" key="7">
    <source>
        <dbReference type="Proteomes" id="UP000557307"/>
    </source>
</evidence>
<feature type="transmembrane region" description="Helical" evidence="4">
    <location>
        <begin position="144"/>
        <end position="162"/>
    </location>
</feature>
<dbReference type="EMBL" id="JACHGF010000006">
    <property type="protein sequence ID" value="MBB5285627.1"/>
    <property type="molecule type" value="Genomic_DNA"/>
</dbReference>
<dbReference type="CDD" id="cd06170">
    <property type="entry name" value="LuxR_C_like"/>
    <property type="match status" value="1"/>
</dbReference>
<evidence type="ECO:0000256" key="2">
    <source>
        <dbReference type="ARBA" id="ARBA00023125"/>
    </source>
</evidence>
<name>A0A840TVH3_9BACT</name>
<feature type="transmembrane region" description="Helical" evidence="4">
    <location>
        <begin position="112"/>
        <end position="132"/>
    </location>
</feature>
<evidence type="ECO:0000256" key="1">
    <source>
        <dbReference type="ARBA" id="ARBA00023015"/>
    </source>
</evidence>
<gene>
    <name evidence="6" type="ORF">HNQ92_003787</name>
</gene>
<dbReference type="PANTHER" id="PTHR44688:SF16">
    <property type="entry name" value="DNA-BINDING TRANSCRIPTIONAL ACTIVATOR DEVR_DOSR"/>
    <property type="match status" value="1"/>
</dbReference>
<dbReference type="Pfam" id="PF00196">
    <property type="entry name" value="GerE"/>
    <property type="match status" value="1"/>
</dbReference>
<dbReference type="PRINTS" id="PR00038">
    <property type="entry name" value="HTHLUXR"/>
</dbReference>
<dbReference type="GO" id="GO:0006355">
    <property type="term" value="P:regulation of DNA-templated transcription"/>
    <property type="evidence" value="ECO:0007669"/>
    <property type="project" value="InterPro"/>
</dbReference>
<dbReference type="AlphaFoldDB" id="A0A840TVH3"/>
<keyword evidence="2 6" id="KW-0238">DNA-binding</keyword>
<feature type="transmembrane region" description="Helical" evidence="4">
    <location>
        <begin position="6"/>
        <end position="28"/>
    </location>
</feature>